<dbReference type="PANTHER" id="PTHR10151">
    <property type="entry name" value="ECTONUCLEOTIDE PYROPHOSPHATASE/PHOSPHODIESTERASE"/>
    <property type="match status" value="1"/>
</dbReference>
<dbReference type="OrthoDB" id="9779418at2"/>
<organism evidence="1 2">
    <name type="scientific">Bradyrhizobium cajani</name>
    <dbReference type="NCBI Taxonomy" id="1928661"/>
    <lineage>
        <taxon>Bacteria</taxon>
        <taxon>Pseudomonadati</taxon>
        <taxon>Pseudomonadota</taxon>
        <taxon>Alphaproteobacteria</taxon>
        <taxon>Hyphomicrobiales</taxon>
        <taxon>Nitrobacteraceae</taxon>
        <taxon>Bradyrhizobium</taxon>
    </lineage>
</organism>
<accession>A0A844TD27</accession>
<keyword evidence="2" id="KW-1185">Reference proteome</keyword>
<dbReference type="EMBL" id="WQNE01000005">
    <property type="protein sequence ID" value="MVT73362.1"/>
    <property type="molecule type" value="Genomic_DNA"/>
</dbReference>
<dbReference type="Gene3D" id="3.40.720.10">
    <property type="entry name" value="Alkaline Phosphatase, subunit A"/>
    <property type="match status" value="1"/>
</dbReference>
<dbReference type="GO" id="GO:0016740">
    <property type="term" value="F:transferase activity"/>
    <property type="evidence" value="ECO:0007669"/>
    <property type="project" value="UniProtKB-KW"/>
</dbReference>
<dbReference type="Pfam" id="PF01663">
    <property type="entry name" value="Phosphodiest"/>
    <property type="match status" value="1"/>
</dbReference>
<comment type="caution">
    <text evidence="1">The sequence shown here is derived from an EMBL/GenBank/DDBJ whole genome shotgun (WGS) entry which is preliminary data.</text>
</comment>
<dbReference type="RefSeq" id="WP_157329325.1">
    <property type="nucleotide sequence ID" value="NZ_JANADL010000053.1"/>
</dbReference>
<name>A0A844TD27_9BRAD</name>
<dbReference type="InterPro" id="IPR002591">
    <property type="entry name" value="Phosphodiest/P_Trfase"/>
</dbReference>
<protein>
    <submittedName>
        <fullName evidence="1">Sulfatase-like hydrolase/transferase</fullName>
    </submittedName>
</protein>
<proteinExistence type="predicted"/>
<dbReference type="GO" id="GO:0016787">
    <property type="term" value="F:hydrolase activity"/>
    <property type="evidence" value="ECO:0007669"/>
    <property type="project" value="UniProtKB-KW"/>
</dbReference>
<dbReference type="InterPro" id="IPR017850">
    <property type="entry name" value="Alkaline_phosphatase_core_sf"/>
</dbReference>
<gene>
    <name evidence="1" type="ORF">GPL20_09615</name>
</gene>
<evidence type="ECO:0000313" key="2">
    <source>
        <dbReference type="Proteomes" id="UP000449969"/>
    </source>
</evidence>
<dbReference type="PANTHER" id="PTHR10151:SF120">
    <property type="entry name" value="BIS(5'-ADENOSYL)-TRIPHOSPHATASE"/>
    <property type="match status" value="1"/>
</dbReference>
<dbReference type="Proteomes" id="UP000449969">
    <property type="component" value="Unassembled WGS sequence"/>
</dbReference>
<keyword evidence="1" id="KW-0808">Transferase</keyword>
<dbReference type="AlphaFoldDB" id="A0A844TD27"/>
<sequence length="424" mass="44297">MRRAILLVLDGLRRDFVGPETTPHLAAFAARAEQFSAFSTVFPSCTRVVSASLATGCLPARHGLQGNTMVLVENDRLVRHDAGRPDFLQHKRRVTGRSLAVPTLAERLREHGGAVIFSNVSPGAAYAHDPDGHGRIYHRAGSFGRGRVPLPEAEQLRVTLDLAGDRAMTERFIAEAALAASPPALALMWLGEPDSSQHALPLGSPEHLAVLKEADRNAKRVMDAVAQLPDGDDVLFLLGSDHGHQVVSGVIHIEAELVAAGLKESLDSGDVVVASNGTSALIYLHPNAAGRETAITSFLTGQDWAGTVLSKADLHRVGQSTDNGLACAVAMRATEAPNDFGVVGTSFAAKRSEGKEDVIGAGQHGGLGAAEQSPFLMISGPGFSAGAVRSEAASVIDIAPTILAHLGLSDSGTDGNALQRGSRG</sequence>
<reference evidence="1 2" key="1">
    <citation type="submission" date="2019-12" db="EMBL/GenBank/DDBJ databases">
        <title>Draft genome sequences Bradyrhizobium cajani AMBPC1010, Bradyrhizobium pachyrhizi AMBPC1040 and Bradyrhizobium yuanmingense ALSPC3051, three plant growth promoting strains isolated from nodules of Cajanus cajan L. in Dominican Republic.</title>
        <authorList>
            <person name="Flores-Felix J.D."/>
            <person name="Araujo J."/>
            <person name="Diaz-Alcantara C."/>
            <person name="Gonzalez-Andres F."/>
            <person name="Velazquez E."/>
        </authorList>
    </citation>
    <scope>NUCLEOTIDE SEQUENCE [LARGE SCALE GENOMIC DNA]</scope>
    <source>
        <strain evidence="1 2">1010</strain>
    </source>
</reference>
<evidence type="ECO:0000313" key="1">
    <source>
        <dbReference type="EMBL" id="MVT73362.1"/>
    </source>
</evidence>
<keyword evidence="1" id="KW-0378">Hydrolase</keyword>
<dbReference type="SUPFAM" id="SSF53649">
    <property type="entry name" value="Alkaline phosphatase-like"/>
    <property type="match status" value="1"/>
</dbReference>